<reference evidence="1" key="1">
    <citation type="journal article" date="2017" name="Science">
        <title>Giant viruses with an expanded complement of translation system components.</title>
        <authorList>
            <person name="Schulz F."/>
            <person name="Yutin N."/>
            <person name="Ivanova N.N."/>
            <person name="Ortega D.R."/>
            <person name="Lee T.K."/>
            <person name="Vierheilig J."/>
            <person name="Daims H."/>
            <person name="Horn M."/>
            <person name="Wagner M."/>
            <person name="Jensen G.J."/>
            <person name="Kyrpides N.C."/>
            <person name="Koonin E.V."/>
            <person name="Woyke T."/>
        </authorList>
    </citation>
    <scope>NUCLEOTIDE SEQUENCE</scope>
    <source>
        <strain evidence="1">KNV1</strain>
    </source>
</reference>
<proteinExistence type="predicted"/>
<organism evidence="1">
    <name type="scientific">Klosneuvirus KNV1</name>
    <dbReference type="NCBI Taxonomy" id="1977640"/>
    <lineage>
        <taxon>Viruses</taxon>
        <taxon>Varidnaviria</taxon>
        <taxon>Bamfordvirae</taxon>
        <taxon>Nucleocytoviricota</taxon>
        <taxon>Megaviricetes</taxon>
        <taxon>Imitervirales</taxon>
        <taxon>Mimiviridae</taxon>
        <taxon>Klosneuvirinae</taxon>
        <taxon>Klosneuvirus</taxon>
    </lineage>
</organism>
<name>A0A1V0SI06_9VIRU</name>
<dbReference type="EMBL" id="KY684108">
    <property type="protein sequence ID" value="ARF11274.1"/>
    <property type="molecule type" value="Genomic_DNA"/>
</dbReference>
<accession>A0A1V0SI06</accession>
<protein>
    <submittedName>
        <fullName evidence="1">Uncharacterized protein</fullName>
    </submittedName>
</protein>
<evidence type="ECO:0000313" key="1">
    <source>
        <dbReference type="EMBL" id="ARF11274.1"/>
    </source>
</evidence>
<sequence length="29" mass="3712">MKKEVYIMNQGYMLETTWEYDWIKLRKTI</sequence>
<gene>
    <name evidence="1" type="ORF">Klosneuvirus_1_131</name>
</gene>